<gene>
    <name evidence="2" type="ORF">Taro_032721</name>
</gene>
<sequence>MIGKLVRGRHPAPAATGVRRMLVTVTVLGSPGPIRFVAGDQDPVAAVIGTALRCYAREGRLPALGCDVGKFHLFCAKSDYVEPLDPVDPIGARSGSREFTLCKKKIEQAAFRVPAGMATGTCMPHAHTYTQMQPHTAGRKKQGGAWRRRWCRVLEALG</sequence>
<dbReference type="Pfam" id="PF23156">
    <property type="entry name" value="DUF7054"/>
    <property type="match status" value="1"/>
</dbReference>
<dbReference type="OrthoDB" id="1919859at2759"/>
<comment type="caution">
    <text evidence="2">The sequence shown here is derived from an EMBL/GenBank/DDBJ whole genome shotgun (WGS) entry which is preliminary data.</text>
</comment>
<protein>
    <recommendedName>
        <fullName evidence="1">DUF7054 domain-containing protein</fullName>
    </recommendedName>
</protein>
<dbReference type="InterPro" id="IPR055482">
    <property type="entry name" value="DUF7054"/>
</dbReference>
<reference evidence="2" key="1">
    <citation type="submission" date="2017-07" db="EMBL/GenBank/DDBJ databases">
        <title>Taro Niue Genome Assembly and Annotation.</title>
        <authorList>
            <person name="Atibalentja N."/>
            <person name="Keating K."/>
            <person name="Fields C.J."/>
        </authorList>
    </citation>
    <scope>NUCLEOTIDE SEQUENCE</scope>
    <source>
        <strain evidence="2">Niue_2</strain>
        <tissue evidence="2">Leaf</tissue>
    </source>
</reference>
<dbReference type="InterPro" id="IPR040358">
    <property type="entry name" value="At4g22758-like"/>
</dbReference>
<organism evidence="2 3">
    <name type="scientific">Colocasia esculenta</name>
    <name type="common">Wild taro</name>
    <name type="synonym">Arum esculentum</name>
    <dbReference type="NCBI Taxonomy" id="4460"/>
    <lineage>
        <taxon>Eukaryota</taxon>
        <taxon>Viridiplantae</taxon>
        <taxon>Streptophyta</taxon>
        <taxon>Embryophyta</taxon>
        <taxon>Tracheophyta</taxon>
        <taxon>Spermatophyta</taxon>
        <taxon>Magnoliopsida</taxon>
        <taxon>Liliopsida</taxon>
        <taxon>Araceae</taxon>
        <taxon>Aroideae</taxon>
        <taxon>Colocasieae</taxon>
        <taxon>Colocasia</taxon>
    </lineage>
</organism>
<dbReference type="Proteomes" id="UP000652761">
    <property type="component" value="Unassembled WGS sequence"/>
</dbReference>
<name>A0A843VY24_COLES</name>
<evidence type="ECO:0000259" key="1">
    <source>
        <dbReference type="Pfam" id="PF23156"/>
    </source>
</evidence>
<evidence type="ECO:0000313" key="2">
    <source>
        <dbReference type="EMBL" id="MQL99986.1"/>
    </source>
</evidence>
<proteinExistence type="predicted"/>
<accession>A0A843VY24</accession>
<evidence type="ECO:0000313" key="3">
    <source>
        <dbReference type="Proteomes" id="UP000652761"/>
    </source>
</evidence>
<dbReference type="PANTHER" id="PTHR33270">
    <property type="entry name" value="BNAC05G50380D PROTEIN"/>
    <property type="match status" value="1"/>
</dbReference>
<dbReference type="PANTHER" id="PTHR33270:SF18">
    <property type="entry name" value="OS02G0324700 PROTEIN"/>
    <property type="match status" value="1"/>
</dbReference>
<feature type="domain" description="DUF7054" evidence="1">
    <location>
        <begin position="19"/>
        <end position="102"/>
    </location>
</feature>
<dbReference type="AlphaFoldDB" id="A0A843VY24"/>
<dbReference type="EMBL" id="NMUH01002438">
    <property type="protein sequence ID" value="MQL99986.1"/>
    <property type="molecule type" value="Genomic_DNA"/>
</dbReference>
<keyword evidence="3" id="KW-1185">Reference proteome</keyword>